<accession>A0A937X6S3</accession>
<evidence type="ECO:0000313" key="2">
    <source>
        <dbReference type="EMBL" id="MBM3275205.1"/>
    </source>
</evidence>
<feature type="region of interest" description="Disordered" evidence="1">
    <location>
        <begin position="1"/>
        <end position="42"/>
    </location>
</feature>
<feature type="compositionally biased region" description="Low complexity" evidence="1">
    <location>
        <begin position="24"/>
        <end position="42"/>
    </location>
</feature>
<comment type="caution">
    <text evidence="2">The sequence shown here is derived from an EMBL/GenBank/DDBJ whole genome shotgun (WGS) entry which is preliminary data.</text>
</comment>
<gene>
    <name evidence="2" type="ORF">FJZ00_08620</name>
</gene>
<evidence type="ECO:0000313" key="3">
    <source>
        <dbReference type="Proteomes" id="UP000703893"/>
    </source>
</evidence>
<sequence length="42" mass="4064">MAAIDKSAKRTAPLKNPAKPAFNASGTAAAPAKASGLKTPAA</sequence>
<organism evidence="2 3">
    <name type="scientific">Candidatus Tanganyikabacteria bacterium</name>
    <dbReference type="NCBI Taxonomy" id="2961651"/>
    <lineage>
        <taxon>Bacteria</taxon>
        <taxon>Bacillati</taxon>
        <taxon>Candidatus Sericytochromatia</taxon>
        <taxon>Candidatus Tanganyikabacteria</taxon>
    </lineage>
</organism>
<reference evidence="2 3" key="1">
    <citation type="submission" date="2019-03" db="EMBL/GenBank/DDBJ databases">
        <title>Lake Tanganyika Metagenome-Assembled Genomes (MAGs).</title>
        <authorList>
            <person name="Tran P."/>
        </authorList>
    </citation>
    <scope>NUCLEOTIDE SEQUENCE [LARGE SCALE GENOMIC DNA]</scope>
    <source>
        <strain evidence="2">K_DeepCast_65m_m2_236</strain>
    </source>
</reference>
<dbReference type="EMBL" id="VGJX01000485">
    <property type="protein sequence ID" value="MBM3275205.1"/>
    <property type="molecule type" value="Genomic_DNA"/>
</dbReference>
<dbReference type="Proteomes" id="UP000703893">
    <property type="component" value="Unassembled WGS sequence"/>
</dbReference>
<dbReference type="AlphaFoldDB" id="A0A937X6S3"/>
<name>A0A937X6S3_9BACT</name>
<feature type="non-terminal residue" evidence="2">
    <location>
        <position position="42"/>
    </location>
</feature>
<protein>
    <submittedName>
        <fullName evidence="2">Heparin-binding hemagglutinin</fullName>
    </submittedName>
</protein>
<evidence type="ECO:0000256" key="1">
    <source>
        <dbReference type="SAM" id="MobiDB-lite"/>
    </source>
</evidence>
<proteinExistence type="predicted"/>